<feature type="transmembrane region" description="Helical" evidence="10">
    <location>
        <begin position="328"/>
        <end position="347"/>
    </location>
</feature>
<feature type="domain" description="SMP-LTD" evidence="11">
    <location>
        <begin position="721"/>
        <end position="1032"/>
    </location>
</feature>
<keyword evidence="4" id="KW-0256">Endoplasmic reticulum</keyword>
<dbReference type="EMBL" id="VIIS01001200">
    <property type="protein sequence ID" value="KAF0301085.1"/>
    <property type="molecule type" value="Genomic_DNA"/>
</dbReference>
<evidence type="ECO:0000313" key="12">
    <source>
        <dbReference type="EMBL" id="KAF0301085.1"/>
    </source>
</evidence>
<feature type="compositionally biased region" description="Low complexity" evidence="9">
    <location>
        <begin position="898"/>
        <end position="913"/>
    </location>
</feature>
<evidence type="ECO:0000256" key="1">
    <source>
        <dbReference type="ARBA" id="ARBA00004586"/>
    </source>
</evidence>
<keyword evidence="7" id="KW-0446">Lipid-binding</keyword>
<evidence type="ECO:0000259" key="11">
    <source>
        <dbReference type="PROSITE" id="PS51847"/>
    </source>
</evidence>
<feature type="compositionally biased region" description="Low complexity" evidence="9">
    <location>
        <begin position="596"/>
        <end position="649"/>
    </location>
</feature>
<evidence type="ECO:0000256" key="10">
    <source>
        <dbReference type="SAM" id="Phobius"/>
    </source>
</evidence>
<reference evidence="12 13" key="1">
    <citation type="submission" date="2019-07" db="EMBL/GenBank/DDBJ databases">
        <title>Draft genome assembly of a fouling barnacle, Amphibalanus amphitrite (Darwin, 1854): The first reference genome for Thecostraca.</title>
        <authorList>
            <person name="Kim W."/>
        </authorList>
    </citation>
    <scope>NUCLEOTIDE SEQUENCE [LARGE SCALE GENOMIC DNA]</scope>
    <source>
        <strain evidence="12">SNU_AA5</strain>
        <tissue evidence="12">Soma without cirri and trophi</tissue>
    </source>
</reference>
<protein>
    <submittedName>
        <fullName evidence="12">Testis-expressed protein 2</fullName>
    </submittedName>
</protein>
<sequence length="1049" mass="110626">MVFGLAGRSATAEDASGDGMARVAPPADPVAPAPAAAATTDSQPVPPPRKHSVRSRADGLRDALQDLSPVKEFVSRLGKSRSSSLDGPGMAAAAAATDRSAEQKAAAEPDKWSRLTEFTEKITKTVEGKISDYRGSVRSSTSVGGGSSGGSHAEFEVLTESDVLEAVREASPSPPPPGSPPPSASSELDVAFVNVPNPVAAPAASPSRRDFKLASIRPQIFERLQRSVGRPPAPPASPSSGGGGQSSGTAGPSDSVTLSALQGKYIDEEGVDVAEEAVEVPPPPPPPPLPPSRRHSRPDSDGRSSPTPVVGQELSVLAGPPPDLCDRLAVAVTGGWRWLAAVVAVLLAAPLPGFVSGLVVGVLVTAAAAAVLLPLLRPPPRRLPPPPAVVHGRPPVKEYQPSLMHKDWMHELLVGPYAPATHQPTEPRFVRLEGTMLRVSHPKGHVPKRASCDEHIPNLPFVQQRIYDISGCEVLLLPDGLHPTRRWNRRYPLCVRLDNCRRVTRSRGMLGATPQKGGATSDRGKTTDGDRESAGGTQEVARDGLAADEPRAIYLFARTDRAKEHWFRLLLEATRQGLEKETTSISQELTGRESGSETTASTTGATASTTSTSTSTSASTSAATNTTTTTTTGTAAATSTTSAAADSSGSGPGSGSGSGTGSDTDSGQQESTEENAPPPLQPSPKLDFDYYMSKLIPMPSEEGSDSRPPSPVEGPGRAPPTTGHVVWFNALIGRLAFDVFGNADWAAFVQKRVQRKISRIKPPYFIEELTVTSCDLGSVMPRITSVSAPSCDERGLWMDMAVLYEGGACVTLRTKVNLMKLKKPDKDEQQQQGESGADKDQTSSPAEAGSDAKSDEKCATYACDRNDDSADVESSSDEETDTLSAASDGGSGPPSPAPSASSAGGQTGSGSSSVGKRLLKVVDKVTTSRYFQQAAQNRYVKRYMEEFSNTPLELTVTMRHLQGVLTINIPRPPTDRIWYGFRGQPDTLLSAQPRLGTRDVTLTQVTDWIENKLVGEMHKLLVLPNMDDLIVPLLAGATLDGPDDVTGDD</sequence>
<evidence type="ECO:0000256" key="7">
    <source>
        <dbReference type="ARBA" id="ARBA00023121"/>
    </source>
</evidence>
<dbReference type="GO" id="GO:0008289">
    <property type="term" value="F:lipid binding"/>
    <property type="evidence" value="ECO:0007669"/>
    <property type="project" value="UniProtKB-KW"/>
</dbReference>
<feature type="region of interest" description="Disordered" evidence="9">
    <location>
        <begin position="578"/>
        <end position="719"/>
    </location>
</feature>
<comment type="subcellular location">
    <subcellularLocation>
        <location evidence="1">Endoplasmic reticulum membrane</location>
    </subcellularLocation>
</comment>
<dbReference type="InterPro" id="IPR031468">
    <property type="entry name" value="SMP_LBD"/>
</dbReference>
<comment type="caution">
    <text evidence="12">The sequence shown here is derived from an EMBL/GenBank/DDBJ whole genome shotgun (WGS) entry which is preliminary data.</text>
</comment>
<keyword evidence="5 10" id="KW-1133">Transmembrane helix</keyword>
<feature type="compositionally biased region" description="Basic and acidic residues" evidence="9">
    <location>
        <begin position="55"/>
        <end position="64"/>
    </location>
</feature>
<feature type="compositionally biased region" description="Acidic residues" evidence="9">
    <location>
        <begin position="869"/>
        <end position="881"/>
    </location>
</feature>
<dbReference type="PROSITE" id="PS51847">
    <property type="entry name" value="SMP"/>
    <property type="match status" value="1"/>
</dbReference>
<keyword evidence="6" id="KW-0445">Lipid transport</keyword>
<proteinExistence type="predicted"/>
<feature type="region of interest" description="Disordered" evidence="9">
    <location>
        <begin position="506"/>
        <end position="541"/>
    </location>
</feature>
<dbReference type="AlphaFoldDB" id="A0A6A4W3V3"/>
<feature type="region of interest" description="Disordered" evidence="9">
    <location>
        <begin position="276"/>
        <end position="313"/>
    </location>
</feature>
<feature type="compositionally biased region" description="Pro residues" evidence="9">
    <location>
        <begin position="172"/>
        <end position="183"/>
    </location>
</feature>
<keyword evidence="8 10" id="KW-0472">Membrane</keyword>
<keyword evidence="13" id="KW-1185">Reference proteome</keyword>
<feature type="compositionally biased region" description="Basic and acidic residues" evidence="9">
    <location>
        <begin position="522"/>
        <end position="533"/>
    </location>
</feature>
<accession>A0A6A4W3V3</accession>
<feature type="compositionally biased region" description="Gly residues" evidence="9">
    <location>
        <begin position="650"/>
        <end position="660"/>
    </location>
</feature>
<feature type="compositionally biased region" description="Pro residues" evidence="9">
    <location>
        <begin position="280"/>
        <end position="291"/>
    </location>
</feature>
<keyword evidence="3 10" id="KW-0812">Transmembrane</keyword>
<evidence type="ECO:0000256" key="4">
    <source>
        <dbReference type="ARBA" id="ARBA00022824"/>
    </source>
</evidence>
<feature type="region of interest" description="Disordered" evidence="9">
    <location>
        <begin position="821"/>
        <end position="915"/>
    </location>
</feature>
<dbReference type="PANTHER" id="PTHR13466">
    <property type="entry name" value="TEX2 PROTEIN-RELATED"/>
    <property type="match status" value="1"/>
</dbReference>
<evidence type="ECO:0000256" key="8">
    <source>
        <dbReference type="ARBA" id="ARBA00023136"/>
    </source>
</evidence>
<feature type="region of interest" description="Disordered" evidence="9">
    <location>
        <begin position="127"/>
        <end position="256"/>
    </location>
</feature>
<evidence type="ECO:0000313" key="13">
    <source>
        <dbReference type="Proteomes" id="UP000440578"/>
    </source>
</evidence>
<evidence type="ECO:0000256" key="5">
    <source>
        <dbReference type="ARBA" id="ARBA00022989"/>
    </source>
</evidence>
<feature type="compositionally biased region" description="Basic and acidic residues" evidence="9">
    <location>
        <begin position="850"/>
        <end position="868"/>
    </location>
</feature>
<feature type="compositionally biased region" description="Basic and acidic residues" evidence="9">
    <location>
        <begin position="99"/>
        <end position="112"/>
    </location>
</feature>
<evidence type="ECO:0000256" key="9">
    <source>
        <dbReference type="SAM" id="MobiDB-lite"/>
    </source>
</evidence>
<keyword evidence="2" id="KW-0813">Transport</keyword>
<gene>
    <name evidence="12" type="primary">Tex2_2</name>
    <name evidence="12" type="ORF">FJT64_026576</name>
</gene>
<evidence type="ECO:0000256" key="6">
    <source>
        <dbReference type="ARBA" id="ARBA00023055"/>
    </source>
</evidence>
<feature type="region of interest" description="Disordered" evidence="9">
    <location>
        <begin position="1"/>
        <end position="112"/>
    </location>
</feature>
<feature type="transmembrane region" description="Helical" evidence="10">
    <location>
        <begin position="354"/>
        <end position="376"/>
    </location>
</feature>
<dbReference type="Proteomes" id="UP000440578">
    <property type="component" value="Unassembled WGS sequence"/>
</dbReference>
<dbReference type="OrthoDB" id="26740at2759"/>
<name>A0A6A4W3V3_AMPAM</name>
<dbReference type="GO" id="GO:0005789">
    <property type="term" value="C:endoplasmic reticulum membrane"/>
    <property type="evidence" value="ECO:0007669"/>
    <property type="project" value="UniProtKB-SubCell"/>
</dbReference>
<dbReference type="CDD" id="cd21675">
    <property type="entry name" value="SMP_TEX2"/>
    <property type="match status" value="1"/>
</dbReference>
<organism evidence="12 13">
    <name type="scientific">Amphibalanus amphitrite</name>
    <name type="common">Striped barnacle</name>
    <name type="synonym">Balanus amphitrite</name>
    <dbReference type="NCBI Taxonomy" id="1232801"/>
    <lineage>
        <taxon>Eukaryota</taxon>
        <taxon>Metazoa</taxon>
        <taxon>Ecdysozoa</taxon>
        <taxon>Arthropoda</taxon>
        <taxon>Crustacea</taxon>
        <taxon>Multicrustacea</taxon>
        <taxon>Cirripedia</taxon>
        <taxon>Thoracica</taxon>
        <taxon>Thoracicalcarea</taxon>
        <taxon>Balanomorpha</taxon>
        <taxon>Balanoidea</taxon>
        <taxon>Balanidae</taxon>
        <taxon>Amphibalaninae</taxon>
        <taxon>Amphibalanus</taxon>
    </lineage>
</organism>
<evidence type="ECO:0000256" key="2">
    <source>
        <dbReference type="ARBA" id="ARBA00022448"/>
    </source>
</evidence>
<dbReference type="GO" id="GO:0006869">
    <property type="term" value="P:lipid transport"/>
    <property type="evidence" value="ECO:0007669"/>
    <property type="project" value="UniProtKB-KW"/>
</dbReference>
<evidence type="ECO:0000256" key="3">
    <source>
        <dbReference type="ARBA" id="ARBA00022692"/>
    </source>
</evidence>
<feature type="compositionally biased region" description="Low complexity" evidence="9">
    <location>
        <begin position="184"/>
        <end position="206"/>
    </location>
</feature>
<dbReference type="PANTHER" id="PTHR13466:SF0">
    <property type="entry name" value="SMP-LTD DOMAIN-CONTAINING PROTEIN"/>
    <property type="match status" value="1"/>
</dbReference>